<dbReference type="SUPFAM" id="SSF55031">
    <property type="entry name" value="Bacterial exopeptidase dimerisation domain"/>
    <property type="match status" value="1"/>
</dbReference>
<evidence type="ECO:0000256" key="2">
    <source>
        <dbReference type="ARBA" id="ARBA00022801"/>
    </source>
</evidence>
<dbReference type="NCBIfam" id="TIGR01879">
    <property type="entry name" value="hydantase"/>
    <property type="match status" value="1"/>
</dbReference>
<proteinExistence type="inferred from homology"/>
<feature type="domain" description="Peptidase M20 dimerisation" evidence="3">
    <location>
        <begin position="217"/>
        <end position="313"/>
    </location>
</feature>
<comment type="similarity">
    <text evidence="1">Belongs to the peptidase M20 family.</text>
</comment>
<accession>A0ABW8I8C9</accession>
<keyword evidence="2 4" id="KW-0378">Hydrolase</keyword>
<reference evidence="4 5" key="1">
    <citation type="submission" date="2023-07" db="EMBL/GenBank/DDBJ databases">
        <title>Bacillus lucianemedeirus sp. nov, a new species isolated from an immunobiological production facility.</title>
        <authorList>
            <person name="Costa L.V."/>
            <person name="Miranda R.V.S.L."/>
            <person name="Brandao M.L.L."/>
            <person name="Reis C.M.F."/>
            <person name="Frazao A.M."/>
            <person name="Cruz F.V."/>
            <person name="Baio P.V.P."/>
            <person name="Veras J.F.C."/>
            <person name="Ramos J.N."/>
            <person name="Vieira V."/>
        </authorList>
    </citation>
    <scope>NUCLEOTIDE SEQUENCE [LARGE SCALE GENOMIC DNA]</scope>
    <source>
        <strain evidence="4 5">B190/17</strain>
    </source>
</reference>
<dbReference type="Proteomes" id="UP001619911">
    <property type="component" value="Unassembled WGS sequence"/>
</dbReference>
<dbReference type="RefSeq" id="WP_404316608.1">
    <property type="nucleotide sequence ID" value="NZ_JAUIYO010000005.1"/>
</dbReference>
<evidence type="ECO:0000256" key="1">
    <source>
        <dbReference type="ARBA" id="ARBA00006153"/>
    </source>
</evidence>
<comment type="caution">
    <text evidence="4">The sequence shown here is derived from an EMBL/GenBank/DDBJ whole genome shotgun (WGS) entry which is preliminary data.</text>
</comment>
<dbReference type="CDD" id="cd03884">
    <property type="entry name" value="M20_bAS"/>
    <property type="match status" value="1"/>
</dbReference>
<evidence type="ECO:0000313" key="5">
    <source>
        <dbReference type="Proteomes" id="UP001619911"/>
    </source>
</evidence>
<dbReference type="Gene3D" id="3.40.630.10">
    <property type="entry name" value="Zn peptidases"/>
    <property type="match status" value="1"/>
</dbReference>
<dbReference type="PIRSF" id="PIRSF001235">
    <property type="entry name" value="Amidase_carbamoylase"/>
    <property type="match status" value="1"/>
</dbReference>
<dbReference type="InterPro" id="IPR011650">
    <property type="entry name" value="Peptidase_M20_dimer"/>
</dbReference>
<dbReference type="Pfam" id="PF07687">
    <property type="entry name" value="M20_dimer"/>
    <property type="match status" value="1"/>
</dbReference>
<protein>
    <submittedName>
        <fullName evidence="4">Zn-dependent hydrolase</fullName>
    </submittedName>
</protein>
<evidence type="ECO:0000313" key="4">
    <source>
        <dbReference type="EMBL" id="MFK2825751.1"/>
    </source>
</evidence>
<dbReference type="InterPro" id="IPR010158">
    <property type="entry name" value="Amidase_Cbmase"/>
</dbReference>
<organism evidence="4 5">
    <name type="scientific">Bacillus lumedeiriae</name>
    <dbReference type="NCBI Taxonomy" id="3058829"/>
    <lineage>
        <taxon>Bacteria</taxon>
        <taxon>Bacillati</taxon>
        <taxon>Bacillota</taxon>
        <taxon>Bacilli</taxon>
        <taxon>Bacillales</taxon>
        <taxon>Bacillaceae</taxon>
        <taxon>Bacillus</taxon>
    </lineage>
</organism>
<dbReference type="PANTHER" id="PTHR32494:SF5">
    <property type="entry name" value="ALLANTOATE AMIDOHYDROLASE"/>
    <property type="match status" value="1"/>
</dbReference>
<name>A0ABW8I8C9_9BACI</name>
<dbReference type="InterPro" id="IPR036264">
    <property type="entry name" value="Bact_exopeptidase_dim_dom"/>
</dbReference>
<dbReference type="Pfam" id="PF01546">
    <property type="entry name" value="Peptidase_M20"/>
    <property type="match status" value="1"/>
</dbReference>
<sequence length="427" mass="47352">MKINMDRLLLDIEKYAQYGKSEHGGVTRPSFSKADHDVRKLFIQELKDMGLLVTIDGAANIWGRRKGTGKKQGTIVIGSHLDSVPNGGKYDGPLGVLMAKELIKTLIENNIHLDHDLEIVSFTAEESNDFNLSTFGSRAFAGKLTAEVLEKASDSKGTLIKDELEKAGGGLDKFPVMAEAAKQKKAFIELHIEQGKRLESRGLSMAVINKFVGMYRSTVQVIGQANHSGTTMMEHRNDALSAAAEMVLEVERQCREDQTDLVGTVGKLNVFPNATNIIPGHVTFNFEVRGENGQHIHDIVNSIRERWKEIARKRQVDIQEDVFLDQDPIELDHDIVHVLECTAEEMNEPCITFASMAVHDAAHMAAVTKSTMIFVKSIGGKSHCPEEYSVPHDIEKAGNLMLCGVINIDKELDKEYKSVTMVTRVNN</sequence>
<keyword evidence="5" id="KW-1185">Reference proteome</keyword>
<dbReference type="PANTHER" id="PTHR32494">
    <property type="entry name" value="ALLANTOATE DEIMINASE-RELATED"/>
    <property type="match status" value="1"/>
</dbReference>
<dbReference type="NCBIfam" id="NF006771">
    <property type="entry name" value="PRK09290.1-5"/>
    <property type="match status" value="1"/>
</dbReference>
<dbReference type="SUPFAM" id="SSF53187">
    <property type="entry name" value="Zn-dependent exopeptidases"/>
    <property type="match status" value="1"/>
</dbReference>
<dbReference type="GO" id="GO:0016787">
    <property type="term" value="F:hydrolase activity"/>
    <property type="evidence" value="ECO:0007669"/>
    <property type="project" value="UniProtKB-KW"/>
</dbReference>
<gene>
    <name evidence="4" type="ORF">QYG89_08715</name>
</gene>
<dbReference type="InterPro" id="IPR002933">
    <property type="entry name" value="Peptidase_M20"/>
</dbReference>
<dbReference type="EMBL" id="JAUIYO010000005">
    <property type="protein sequence ID" value="MFK2825751.1"/>
    <property type="molecule type" value="Genomic_DNA"/>
</dbReference>
<evidence type="ECO:0000259" key="3">
    <source>
        <dbReference type="Pfam" id="PF07687"/>
    </source>
</evidence>
<dbReference type="Gene3D" id="3.30.70.360">
    <property type="match status" value="1"/>
</dbReference>